<evidence type="ECO:0000256" key="2">
    <source>
        <dbReference type="ARBA" id="ARBA00022448"/>
    </source>
</evidence>
<dbReference type="AlphaFoldDB" id="X6NVS9"/>
<evidence type="ECO:0000256" key="13">
    <source>
        <dbReference type="SAM" id="SignalP"/>
    </source>
</evidence>
<feature type="domain" description="Potassium channel inwardly rectifying transmembrane" evidence="14">
    <location>
        <begin position="168"/>
        <end position="279"/>
    </location>
</feature>
<keyword evidence="4 11" id="KW-0812">Transmembrane</keyword>
<feature type="domain" description="Inward rectifier potassium channel C-terminal" evidence="15">
    <location>
        <begin position="322"/>
        <end position="453"/>
    </location>
</feature>
<keyword evidence="6 11" id="KW-0630">Potassium</keyword>
<dbReference type="GO" id="GO:0005886">
    <property type="term" value="C:plasma membrane"/>
    <property type="evidence" value="ECO:0007669"/>
    <property type="project" value="TreeGrafter"/>
</dbReference>
<dbReference type="Pfam" id="PF01007">
    <property type="entry name" value="IRK"/>
    <property type="match status" value="1"/>
</dbReference>
<keyword evidence="3 11" id="KW-0633">Potassium transport</keyword>
<dbReference type="GO" id="GO:1990573">
    <property type="term" value="P:potassium ion import across plasma membrane"/>
    <property type="evidence" value="ECO:0007669"/>
    <property type="project" value="TreeGrafter"/>
</dbReference>
<dbReference type="EMBL" id="ASPP01005768">
    <property type="protein sequence ID" value="ETO29924.1"/>
    <property type="molecule type" value="Genomic_DNA"/>
</dbReference>
<dbReference type="SUPFAM" id="SSF81324">
    <property type="entry name" value="Voltage-gated potassium channels"/>
    <property type="match status" value="1"/>
</dbReference>
<dbReference type="PANTHER" id="PTHR11767">
    <property type="entry name" value="INWARD RECTIFIER POTASSIUM CHANNEL"/>
    <property type="match status" value="1"/>
</dbReference>
<dbReference type="PANTHER" id="PTHR11767:SF102">
    <property type="entry name" value="INWARDLY RECTIFYING POTASSIUM CHANNEL 1, ISOFORM F"/>
    <property type="match status" value="1"/>
</dbReference>
<evidence type="ECO:0000256" key="5">
    <source>
        <dbReference type="ARBA" id="ARBA00022882"/>
    </source>
</evidence>
<feature type="transmembrane region" description="Helical" evidence="12">
    <location>
        <begin position="187"/>
        <end position="209"/>
    </location>
</feature>
<evidence type="ECO:0000259" key="14">
    <source>
        <dbReference type="Pfam" id="PF01007"/>
    </source>
</evidence>
<reference evidence="16 17" key="1">
    <citation type="journal article" date="2013" name="Curr. Biol.">
        <title>The Genome of the Foraminiferan Reticulomyxa filosa.</title>
        <authorList>
            <person name="Glockner G."/>
            <person name="Hulsmann N."/>
            <person name="Schleicher M."/>
            <person name="Noegel A.A."/>
            <person name="Eichinger L."/>
            <person name="Gallinger C."/>
            <person name="Pawlowski J."/>
            <person name="Sierra R."/>
            <person name="Euteneuer U."/>
            <person name="Pillet L."/>
            <person name="Moustafa A."/>
            <person name="Platzer M."/>
            <person name="Groth M."/>
            <person name="Szafranski K."/>
            <person name="Schliwa M."/>
        </authorList>
    </citation>
    <scope>NUCLEOTIDE SEQUENCE [LARGE SCALE GENOMIC DNA]</scope>
</reference>
<evidence type="ECO:0000259" key="15">
    <source>
        <dbReference type="Pfam" id="PF17655"/>
    </source>
</evidence>
<comment type="similarity">
    <text evidence="11">Belongs to the inward rectifier-type potassium channel (TC 1.A.2.1) family.</text>
</comment>
<sequence>MSFLMMFELSVFVEIAEASHDVENNCKLLAPVFTVVLNKKIPIKSPLARRKCAFARQKKETSFRALITVPFGLKLFVSFLKIEVGYLPKSKIGPTFNGKFFFVLNALENLNGKKSKTNYKNKAQNPLSVNDQLAIRGSNATTDTHDRVQFRLVSRNLGSRPNIRQKGNLQRLRYVYFQMLDLSWQPLLFYVLITFLFFNVVFATLFYIFNGVVDTMSDSDNVGWATCFYFSLQTMDTIGYGRLLPRGVSGNVLVYCSSYWGTLYWVALAGIVFKKYSRPSRLKRQFLFSDVAVINSVTPSFSRDESIDSHHTEGKYAADCPCFSFRFVHLRPKSRICDSNLNLLLFERTTRDDGYEDYQIHELEFGLNRQLDRLRAVRSGFPGLCMPWTVTHRLDRHSPLYQLTVQDMIRRKMEIICVMDGMDEAAADSFQVWWSYCPQEIVWDFQFVPMVSCIHVKDGSKCRLCVRRHLAHHTSFQIHYQSISLVSPCLSAHLNRNSNTNTTSK</sequence>
<evidence type="ECO:0000313" key="16">
    <source>
        <dbReference type="EMBL" id="ETO29924.1"/>
    </source>
</evidence>
<evidence type="ECO:0000256" key="7">
    <source>
        <dbReference type="ARBA" id="ARBA00022989"/>
    </source>
</evidence>
<dbReference type="PRINTS" id="PR01320">
    <property type="entry name" value="KIRCHANNEL"/>
</dbReference>
<dbReference type="InterPro" id="IPR013518">
    <property type="entry name" value="K_chnl_inward-rec_Kir_cyto"/>
</dbReference>
<dbReference type="Gene3D" id="1.10.287.70">
    <property type="match status" value="1"/>
</dbReference>
<dbReference type="Pfam" id="PF17655">
    <property type="entry name" value="IRK_C"/>
    <property type="match status" value="1"/>
</dbReference>
<accession>X6NVS9</accession>
<comment type="subcellular location">
    <subcellularLocation>
        <location evidence="1 11">Membrane</location>
        <topology evidence="1 11">Multi-pass membrane protein</topology>
    </subcellularLocation>
</comment>
<feature type="signal peptide" evidence="13">
    <location>
        <begin position="1"/>
        <end position="18"/>
    </location>
</feature>
<evidence type="ECO:0000256" key="6">
    <source>
        <dbReference type="ARBA" id="ARBA00022958"/>
    </source>
</evidence>
<dbReference type="InterPro" id="IPR014756">
    <property type="entry name" value="Ig_E-set"/>
</dbReference>
<evidence type="ECO:0000256" key="3">
    <source>
        <dbReference type="ARBA" id="ARBA00022538"/>
    </source>
</evidence>
<evidence type="ECO:0000256" key="12">
    <source>
        <dbReference type="SAM" id="Phobius"/>
    </source>
</evidence>
<evidence type="ECO:0000256" key="8">
    <source>
        <dbReference type="ARBA" id="ARBA00023065"/>
    </source>
</evidence>
<dbReference type="Proteomes" id="UP000023152">
    <property type="component" value="Unassembled WGS sequence"/>
</dbReference>
<keyword evidence="8 11" id="KW-0406">Ion transport</keyword>
<dbReference type="Gene3D" id="2.60.40.1400">
    <property type="entry name" value="G protein-activated inward rectifier potassium channel 1"/>
    <property type="match status" value="1"/>
</dbReference>
<organism evidence="16 17">
    <name type="scientific">Reticulomyxa filosa</name>
    <dbReference type="NCBI Taxonomy" id="46433"/>
    <lineage>
        <taxon>Eukaryota</taxon>
        <taxon>Sar</taxon>
        <taxon>Rhizaria</taxon>
        <taxon>Retaria</taxon>
        <taxon>Foraminifera</taxon>
        <taxon>Monothalamids</taxon>
        <taxon>Reticulomyxidae</taxon>
        <taxon>Reticulomyxa</taxon>
    </lineage>
</organism>
<evidence type="ECO:0000313" key="17">
    <source>
        <dbReference type="Proteomes" id="UP000023152"/>
    </source>
</evidence>
<gene>
    <name evidence="16" type="ORF">RFI_07189</name>
</gene>
<dbReference type="OrthoDB" id="273257at2759"/>
<keyword evidence="13" id="KW-0732">Signal</keyword>
<proteinExistence type="inferred from homology"/>
<evidence type="ECO:0000256" key="11">
    <source>
        <dbReference type="RuleBase" id="RU003822"/>
    </source>
</evidence>
<dbReference type="GO" id="GO:0034702">
    <property type="term" value="C:monoatomic ion channel complex"/>
    <property type="evidence" value="ECO:0007669"/>
    <property type="project" value="UniProtKB-KW"/>
</dbReference>
<keyword evidence="2 11" id="KW-0813">Transport</keyword>
<keyword evidence="9 12" id="KW-0472">Membrane</keyword>
<evidence type="ECO:0000256" key="9">
    <source>
        <dbReference type="ARBA" id="ARBA00023136"/>
    </source>
</evidence>
<feature type="chain" id="PRO_5004976155" evidence="13">
    <location>
        <begin position="19"/>
        <end position="505"/>
    </location>
</feature>
<dbReference type="InterPro" id="IPR040445">
    <property type="entry name" value="Kir_TM"/>
</dbReference>
<evidence type="ECO:0000256" key="1">
    <source>
        <dbReference type="ARBA" id="ARBA00004141"/>
    </source>
</evidence>
<keyword evidence="5 11" id="KW-0851">Voltage-gated channel</keyword>
<keyword evidence="10 11" id="KW-0407">Ion channel</keyword>
<feature type="transmembrane region" description="Helical" evidence="12">
    <location>
        <begin position="252"/>
        <end position="273"/>
    </location>
</feature>
<keyword evidence="7 12" id="KW-1133">Transmembrane helix</keyword>
<protein>
    <submittedName>
        <fullName evidence="16">K channel inward rectifier conserved region 2 domain protein</fullName>
    </submittedName>
</protein>
<dbReference type="SUPFAM" id="SSF81296">
    <property type="entry name" value="E set domains"/>
    <property type="match status" value="1"/>
</dbReference>
<dbReference type="InterPro" id="IPR041647">
    <property type="entry name" value="IRK_C"/>
</dbReference>
<dbReference type="GO" id="GO:0034765">
    <property type="term" value="P:regulation of monoatomic ion transmembrane transport"/>
    <property type="evidence" value="ECO:0007669"/>
    <property type="project" value="TreeGrafter"/>
</dbReference>
<comment type="caution">
    <text evidence="16">The sequence shown here is derived from an EMBL/GenBank/DDBJ whole genome shotgun (WGS) entry which is preliminary data.</text>
</comment>
<evidence type="ECO:0000256" key="10">
    <source>
        <dbReference type="ARBA" id="ARBA00023303"/>
    </source>
</evidence>
<evidence type="ECO:0000256" key="4">
    <source>
        <dbReference type="ARBA" id="ARBA00022692"/>
    </source>
</evidence>
<name>X6NVS9_RETFI</name>
<keyword evidence="17" id="KW-1185">Reference proteome</keyword>
<dbReference type="GO" id="GO:0005242">
    <property type="term" value="F:inward rectifier potassium channel activity"/>
    <property type="evidence" value="ECO:0007669"/>
    <property type="project" value="InterPro"/>
</dbReference>
<dbReference type="InterPro" id="IPR016449">
    <property type="entry name" value="K_chnl_inward-rec_Kir"/>
</dbReference>